<dbReference type="EMBL" id="JARKIB010000085">
    <property type="protein sequence ID" value="KAJ7744851.1"/>
    <property type="molecule type" value="Genomic_DNA"/>
</dbReference>
<sequence>MSVVSRLNAGSSSLVSRVCDALHNIYWSGTIHGFPAKEPMSSLSLYATREWFTDTQQSQLIELLRSDILNCGRALQDEVCDVWMMELIRAAWREQEKYAQPDTFQQYPRAKTMGAVLAAGEREQLAITVNLHNLHWVSAVIKCKESQILWGDPFKAKPDSDSKRALDWWTFHHTGRQFSWGKLEVPMQKDGHNCGILSHSGFRHLFLNTPLINGKGNGPGDARLEVMLRIIGRHLDVSSNSSVQINGHSRLRRIGTGR</sequence>
<dbReference type="AlphaFoldDB" id="A0AAD7N430"/>
<evidence type="ECO:0008006" key="3">
    <source>
        <dbReference type="Google" id="ProtNLM"/>
    </source>
</evidence>
<keyword evidence="2" id="KW-1185">Reference proteome</keyword>
<protein>
    <recommendedName>
        <fullName evidence="3">Ubiquitin-like protease family profile domain-containing protein</fullName>
    </recommendedName>
</protein>
<reference evidence="1" key="1">
    <citation type="submission" date="2023-03" db="EMBL/GenBank/DDBJ databases">
        <title>Massive genome expansion in bonnet fungi (Mycena s.s.) driven by repeated elements and novel gene families across ecological guilds.</title>
        <authorList>
            <consortium name="Lawrence Berkeley National Laboratory"/>
            <person name="Harder C.B."/>
            <person name="Miyauchi S."/>
            <person name="Viragh M."/>
            <person name="Kuo A."/>
            <person name="Thoen E."/>
            <person name="Andreopoulos B."/>
            <person name="Lu D."/>
            <person name="Skrede I."/>
            <person name="Drula E."/>
            <person name="Henrissat B."/>
            <person name="Morin E."/>
            <person name="Kohler A."/>
            <person name="Barry K."/>
            <person name="LaButti K."/>
            <person name="Morin E."/>
            <person name="Salamov A."/>
            <person name="Lipzen A."/>
            <person name="Mereny Z."/>
            <person name="Hegedus B."/>
            <person name="Baldrian P."/>
            <person name="Stursova M."/>
            <person name="Weitz H."/>
            <person name="Taylor A."/>
            <person name="Grigoriev I.V."/>
            <person name="Nagy L.G."/>
            <person name="Martin F."/>
            <person name="Kauserud H."/>
        </authorList>
    </citation>
    <scope>NUCLEOTIDE SEQUENCE</scope>
    <source>
        <strain evidence="1">CBHHK182m</strain>
    </source>
</reference>
<dbReference type="Proteomes" id="UP001215598">
    <property type="component" value="Unassembled WGS sequence"/>
</dbReference>
<gene>
    <name evidence="1" type="ORF">B0H16DRAFT_1422380</name>
</gene>
<dbReference type="Gene3D" id="3.40.395.10">
    <property type="entry name" value="Adenoviral Proteinase, Chain A"/>
    <property type="match status" value="1"/>
</dbReference>
<evidence type="ECO:0000313" key="2">
    <source>
        <dbReference type="Proteomes" id="UP001215598"/>
    </source>
</evidence>
<accession>A0AAD7N430</accession>
<comment type="caution">
    <text evidence="1">The sequence shown here is derived from an EMBL/GenBank/DDBJ whole genome shotgun (WGS) entry which is preliminary data.</text>
</comment>
<name>A0AAD7N430_9AGAR</name>
<dbReference type="InterPro" id="IPR038765">
    <property type="entry name" value="Papain-like_cys_pep_sf"/>
</dbReference>
<evidence type="ECO:0000313" key="1">
    <source>
        <dbReference type="EMBL" id="KAJ7744851.1"/>
    </source>
</evidence>
<organism evidence="1 2">
    <name type="scientific">Mycena metata</name>
    <dbReference type="NCBI Taxonomy" id="1033252"/>
    <lineage>
        <taxon>Eukaryota</taxon>
        <taxon>Fungi</taxon>
        <taxon>Dikarya</taxon>
        <taxon>Basidiomycota</taxon>
        <taxon>Agaricomycotina</taxon>
        <taxon>Agaricomycetes</taxon>
        <taxon>Agaricomycetidae</taxon>
        <taxon>Agaricales</taxon>
        <taxon>Marasmiineae</taxon>
        <taxon>Mycenaceae</taxon>
        <taxon>Mycena</taxon>
    </lineage>
</organism>
<dbReference type="SUPFAM" id="SSF54001">
    <property type="entry name" value="Cysteine proteinases"/>
    <property type="match status" value="1"/>
</dbReference>
<proteinExistence type="predicted"/>